<evidence type="ECO:0000259" key="3">
    <source>
        <dbReference type="Pfam" id="PF00588"/>
    </source>
</evidence>
<evidence type="ECO:0000256" key="1">
    <source>
        <dbReference type="ARBA" id="ARBA00022603"/>
    </source>
</evidence>
<dbReference type="SUPFAM" id="SSF75217">
    <property type="entry name" value="alpha/beta knot"/>
    <property type="match status" value="1"/>
</dbReference>
<dbReference type="InterPro" id="IPR029026">
    <property type="entry name" value="tRNA_m1G_MTases_N"/>
</dbReference>
<feature type="domain" description="tRNA/rRNA methyltransferase SpoU type" evidence="3">
    <location>
        <begin position="144"/>
        <end position="282"/>
    </location>
</feature>
<dbReference type="SUPFAM" id="SSF55315">
    <property type="entry name" value="L30e-like"/>
    <property type="match status" value="1"/>
</dbReference>
<keyword evidence="5" id="KW-1185">Reference proteome</keyword>
<dbReference type="PANTHER" id="PTHR43191:SF2">
    <property type="entry name" value="RRNA METHYLTRANSFERASE 3, MITOCHONDRIAL"/>
    <property type="match status" value="1"/>
</dbReference>
<dbReference type="GO" id="GO:0006396">
    <property type="term" value="P:RNA processing"/>
    <property type="evidence" value="ECO:0007669"/>
    <property type="project" value="InterPro"/>
</dbReference>
<dbReference type="GO" id="GO:0003723">
    <property type="term" value="F:RNA binding"/>
    <property type="evidence" value="ECO:0007669"/>
    <property type="project" value="InterPro"/>
</dbReference>
<dbReference type="PANTHER" id="PTHR43191">
    <property type="entry name" value="RRNA METHYLTRANSFERASE 3"/>
    <property type="match status" value="1"/>
</dbReference>
<dbReference type="InterPro" id="IPR029064">
    <property type="entry name" value="Ribosomal_eL30-like_sf"/>
</dbReference>
<dbReference type="GO" id="GO:0032259">
    <property type="term" value="P:methylation"/>
    <property type="evidence" value="ECO:0007669"/>
    <property type="project" value="UniProtKB-KW"/>
</dbReference>
<dbReference type="AlphaFoldDB" id="A0A410QAA0"/>
<evidence type="ECO:0000256" key="2">
    <source>
        <dbReference type="ARBA" id="ARBA00022679"/>
    </source>
</evidence>
<evidence type="ECO:0000313" key="5">
    <source>
        <dbReference type="Proteomes" id="UP000287969"/>
    </source>
</evidence>
<dbReference type="InterPro" id="IPR029028">
    <property type="entry name" value="Alpha/beta_knot_MTases"/>
</dbReference>
<dbReference type="InterPro" id="IPR001537">
    <property type="entry name" value="SpoU_MeTrfase"/>
</dbReference>
<dbReference type="OrthoDB" id="9785673at2"/>
<sequence length="292" mass="33297">MNHFTDLKSYTLEEKENIFKERYGNKIQFIGKNNRIINIIRALNKNTKPNPEKLGVVEGIWELNMVEKYNIKIKYFLISIEEIYTIEAQELVNSYAESTQKIFAISKKVFEAISEKVNSQGLIAVCYLPIKSLEDIPLKNNSTLVILDGLEIQGNVGTIIRSADATDVDGVIFTNRKIRLNHPKLIRSSMGSFFKVPVIDSNFDETIKWLNKNNFKIILTDTKGNLNFYESNYTGRIAVVMGSEKYGISEEWYSTNHTSVSIPMFGDCDSLNVAIAATVVLYEITLKQKKLR</sequence>
<dbReference type="EMBL" id="CP035282">
    <property type="protein sequence ID" value="QAT60889.1"/>
    <property type="molecule type" value="Genomic_DNA"/>
</dbReference>
<name>A0A410QAA0_9FIRM</name>
<dbReference type="Proteomes" id="UP000287969">
    <property type="component" value="Chromosome"/>
</dbReference>
<accession>A0A410QAA0</accession>
<proteinExistence type="predicted"/>
<dbReference type="KEGG" id="spoa:EQM13_04490"/>
<dbReference type="InterPro" id="IPR051259">
    <property type="entry name" value="rRNA_Methyltransferase"/>
</dbReference>
<organism evidence="4 5">
    <name type="scientific">Acidilutibacter cellobiosedens</name>
    <dbReference type="NCBI Taxonomy" id="2507161"/>
    <lineage>
        <taxon>Bacteria</taxon>
        <taxon>Bacillati</taxon>
        <taxon>Bacillota</taxon>
        <taxon>Tissierellia</taxon>
        <taxon>Tissierellales</taxon>
        <taxon>Acidilutibacteraceae</taxon>
        <taxon>Acidilutibacter</taxon>
    </lineage>
</organism>
<dbReference type="GO" id="GO:0008173">
    <property type="term" value="F:RNA methyltransferase activity"/>
    <property type="evidence" value="ECO:0007669"/>
    <property type="project" value="InterPro"/>
</dbReference>
<keyword evidence="2 4" id="KW-0808">Transferase</keyword>
<gene>
    <name evidence="4" type="ORF">EQM13_04490</name>
</gene>
<keyword evidence="1 4" id="KW-0489">Methyltransferase</keyword>
<protein>
    <submittedName>
        <fullName evidence="4">RNA methyltransferase</fullName>
    </submittedName>
</protein>
<dbReference type="Pfam" id="PF00588">
    <property type="entry name" value="SpoU_methylase"/>
    <property type="match status" value="1"/>
</dbReference>
<reference evidence="5" key="1">
    <citation type="submission" date="2019-01" db="EMBL/GenBank/DDBJ databases">
        <title>Draft genomes of a novel of Sporanaerobacter strains.</title>
        <authorList>
            <person name="Ma S."/>
        </authorList>
    </citation>
    <scope>NUCLEOTIDE SEQUENCE [LARGE SCALE GENOMIC DNA]</scope>
    <source>
        <strain evidence="5">NJN-17</strain>
    </source>
</reference>
<evidence type="ECO:0000313" key="4">
    <source>
        <dbReference type="EMBL" id="QAT60889.1"/>
    </source>
</evidence>
<dbReference type="Gene3D" id="3.40.1280.10">
    <property type="match status" value="1"/>
</dbReference>
<dbReference type="Gene3D" id="3.30.1330.30">
    <property type="match status" value="1"/>
</dbReference>
<dbReference type="RefSeq" id="WP_128752048.1">
    <property type="nucleotide sequence ID" value="NZ_CP035282.1"/>
</dbReference>